<sequence length="97" mass="11266">MRRCNTVLETSLAVRDPSPLSYGRCASDPRGFDVEKRRTYAEPSRRALPVPITKSSSHRRRVRDPCRAAGAFINSRRSRDHNREMRRRHDLNWSCGV</sequence>
<feature type="region of interest" description="Disordered" evidence="1">
    <location>
        <begin position="50"/>
        <end position="97"/>
    </location>
</feature>
<reference evidence="2 3" key="1">
    <citation type="journal article" date="2014" name="Genome Biol.">
        <title>Transcriptome and methylome profiling reveals relics of genome dominance in the mesopolyploid Brassica oleracea.</title>
        <authorList>
            <person name="Parkin I.A."/>
            <person name="Koh C."/>
            <person name="Tang H."/>
            <person name="Robinson S.J."/>
            <person name="Kagale S."/>
            <person name="Clarke W.E."/>
            <person name="Town C.D."/>
            <person name="Nixon J."/>
            <person name="Krishnakumar V."/>
            <person name="Bidwell S.L."/>
            <person name="Denoeud F."/>
            <person name="Belcram H."/>
            <person name="Links M.G."/>
            <person name="Just J."/>
            <person name="Clarke C."/>
            <person name="Bender T."/>
            <person name="Huebert T."/>
            <person name="Mason A.S."/>
            <person name="Pires J.C."/>
            <person name="Barker G."/>
            <person name="Moore J."/>
            <person name="Walley P.G."/>
            <person name="Manoli S."/>
            <person name="Batley J."/>
            <person name="Edwards D."/>
            <person name="Nelson M.N."/>
            <person name="Wang X."/>
            <person name="Paterson A.H."/>
            <person name="King G."/>
            <person name="Bancroft I."/>
            <person name="Chalhoub B."/>
            <person name="Sharpe A.G."/>
        </authorList>
    </citation>
    <scope>NUCLEOTIDE SEQUENCE</scope>
    <source>
        <strain evidence="2 3">cv. TO1000</strain>
    </source>
</reference>
<evidence type="ECO:0000313" key="2">
    <source>
        <dbReference type="EnsemblPlants" id="Bo2g038980.1"/>
    </source>
</evidence>
<proteinExistence type="predicted"/>
<feature type="compositionally biased region" description="Basic residues" evidence="1">
    <location>
        <begin position="76"/>
        <end position="89"/>
    </location>
</feature>
<dbReference type="EnsemblPlants" id="Bo2g038980.1">
    <property type="protein sequence ID" value="Bo2g038980.1"/>
    <property type="gene ID" value="Bo2g038980"/>
</dbReference>
<dbReference type="AlphaFoldDB" id="A0A0D3ALY2"/>
<name>A0A0D3ALY2_BRAOL</name>
<evidence type="ECO:0000256" key="1">
    <source>
        <dbReference type="SAM" id="MobiDB-lite"/>
    </source>
</evidence>
<reference evidence="2" key="2">
    <citation type="submission" date="2015-03" db="UniProtKB">
        <authorList>
            <consortium name="EnsemblPlants"/>
        </authorList>
    </citation>
    <scope>IDENTIFICATION</scope>
</reference>
<dbReference type="Proteomes" id="UP000032141">
    <property type="component" value="Chromosome C2"/>
</dbReference>
<organism evidence="2 3">
    <name type="scientific">Brassica oleracea var. oleracea</name>
    <dbReference type="NCBI Taxonomy" id="109376"/>
    <lineage>
        <taxon>Eukaryota</taxon>
        <taxon>Viridiplantae</taxon>
        <taxon>Streptophyta</taxon>
        <taxon>Embryophyta</taxon>
        <taxon>Tracheophyta</taxon>
        <taxon>Spermatophyta</taxon>
        <taxon>Magnoliopsida</taxon>
        <taxon>eudicotyledons</taxon>
        <taxon>Gunneridae</taxon>
        <taxon>Pentapetalae</taxon>
        <taxon>rosids</taxon>
        <taxon>malvids</taxon>
        <taxon>Brassicales</taxon>
        <taxon>Brassicaceae</taxon>
        <taxon>Brassiceae</taxon>
        <taxon>Brassica</taxon>
    </lineage>
</organism>
<keyword evidence="3" id="KW-1185">Reference proteome</keyword>
<dbReference type="Gramene" id="Bo2g038980.1">
    <property type="protein sequence ID" value="Bo2g038980.1"/>
    <property type="gene ID" value="Bo2g038980"/>
</dbReference>
<dbReference type="HOGENOM" id="CLU_2349644_0_0_1"/>
<accession>A0A0D3ALY2</accession>
<protein>
    <submittedName>
        <fullName evidence="2">Uncharacterized protein</fullName>
    </submittedName>
</protein>
<evidence type="ECO:0000313" key="3">
    <source>
        <dbReference type="Proteomes" id="UP000032141"/>
    </source>
</evidence>